<evidence type="ECO:0000313" key="2">
    <source>
        <dbReference type="Proteomes" id="UP001054252"/>
    </source>
</evidence>
<proteinExistence type="predicted"/>
<gene>
    <name evidence="1" type="ORF">SLEP1_g30715</name>
</gene>
<dbReference type="AlphaFoldDB" id="A0AAV5K6I6"/>
<reference evidence="1 2" key="1">
    <citation type="journal article" date="2021" name="Commun. Biol.">
        <title>The genome of Shorea leprosula (Dipterocarpaceae) highlights the ecological relevance of drought in aseasonal tropical rainforests.</title>
        <authorList>
            <person name="Ng K.K.S."/>
            <person name="Kobayashi M.J."/>
            <person name="Fawcett J.A."/>
            <person name="Hatakeyama M."/>
            <person name="Paape T."/>
            <person name="Ng C.H."/>
            <person name="Ang C.C."/>
            <person name="Tnah L.H."/>
            <person name="Lee C.T."/>
            <person name="Nishiyama T."/>
            <person name="Sese J."/>
            <person name="O'Brien M.J."/>
            <person name="Copetti D."/>
            <person name="Mohd Noor M.I."/>
            <person name="Ong R.C."/>
            <person name="Putra M."/>
            <person name="Sireger I.Z."/>
            <person name="Indrioko S."/>
            <person name="Kosugi Y."/>
            <person name="Izuno A."/>
            <person name="Isagi Y."/>
            <person name="Lee S.L."/>
            <person name="Shimizu K.K."/>
        </authorList>
    </citation>
    <scope>NUCLEOTIDE SEQUENCE [LARGE SCALE GENOMIC DNA]</scope>
    <source>
        <strain evidence="1">214</strain>
    </source>
</reference>
<keyword evidence="2" id="KW-1185">Reference proteome</keyword>
<accession>A0AAV5K6I6</accession>
<protein>
    <submittedName>
        <fullName evidence="1">Uncharacterized protein</fullName>
    </submittedName>
</protein>
<name>A0AAV5K6I6_9ROSI</name>
<organism evidence="1 2">
    <name type="scientific">Rubroshorea leprosula</name>
    <dbReference type="NCBI Taxonomy" id="152421"/>
    <lineage>
        <taxon>Eukaryota</taxon>
        <taxon>Viridiplantae</taxon>
        <taxon>Streptophyta</taxon>
        <taxon>Embryophyta</taxon>
        <taxon>Tracheophyta</taxon>
        <taxon>Spermatophyta</taxon>
        <taxon>Magnoliopsida</taxon>
        <taxon>eudicotyledons</taxon>
        <taxon>Gunneridae</taxon>
        <taxon>Pentapetalae</taxon>
        <taxon>rosids</taxon>
        <taxon>malvids</taxon>
        <taxon>Malvales</taxon>
        <taxon>Dipterocarpaceae</taxon>
        <taxon>Rubroshorea</taxon>
    </lineage>
</organism>
<dbReference type="Proteomes" id="UP001054252">
    <property type="component" value="Unassembled WGS sequence"/>
</dbReference>
<sequence>MSLVTCNRCDHLPHQSLYFLMRLKHFPLISLYLKFPFLRP</sequence>
<dbReference type="EMBL" id="BPVZ01000055">
    <property type="protein sequence ID" value="GKV20616.1"/>
    <property type="molecule type" value="Genomic_DNA"/>
</dbReference>
<comment type="caution">
    <text evidence="1">The sequence shown here is derived from an EMBL/GenBank/DDBJ whole genome shotgun (WGS) entry which is preliminary data.</text>
</comment>
<evidence type="ECO:0000313" key="1">
    <source>
        <dbReference type="EMBL" id="GKV20616.1"/>
    </source>
</evidence>